<comment type="caution">
    <text evidence="1">The sequence shown here is derived from an EMBL/GenBank/DDBJ whole genome shotgun (WGS) entry which is preliminary data.</text>
</comment>
<sequence>MYKDTAQVGRFNYEANVLNNMSTNKIITITYKSIYTLNAVNGTLIYDYTDFDRARPNGKVISLTYFHPRRKRVKLGRKAISPYSSLRRADKKPASRRESRFCFISFADQRESKHCYVYCAGIVRFPRKSESNFGIES</sequence>
<reference evidence="1 2" key="1">
    <citation type="journal article" date="2019" name="Commun. Biol.">
        <title>The bagworm genome reveals a unique fibroin gene that provides high tensile strength.</title>
        <authorList>
            <person name="Kono N."/>
            <person name="Nakamura H."/>
            <person name="Ohtoshi R."/>
            <person name="Tomita M."/>
            <person name="Numata K."/>
            <person name="Arakawa K."/>
        </authorList>
    </citation>
    <scope>NUCLEOTIDE SEQUENCE [LARGE SCALE GENOMIC DNA]</scope>
</reference>
<dbReference type="EMBL" id="BGZK01000642">
    <property type="protein sequence ID" value="GBP54262.1"/>
    <property type="molecule type" value="Genomic_DNA"/>
</dbReference>
<accession>A0A4C1WUG4</accession>
<keyword evidence="2" id="KW-1185">Reference proteome</keyword>
<evidence type="ECO:0000313" key="2">
    <source>
        <dbReference type="Proteomes" id="UP000299102"/>
    </source>
</evidence>
<organism evidence="1 2">
    <name type="scientific">Eumeta variegata</name>
    <name type="common">Bagworm moth</name>
    <name type="synonym">Eumeta japonica</name>
    <dbReference type="NCBI Taxonomy" id="151549"/>
    <lineage>
        <taxon>Eukaryota</taxon>
        <taxon>Metazoa</taxon>
        <taxon>Ecdysozoa</taxon>
        <taxon>Arthropoda</taxon>
        <taxon>Hexapoda</taxon>
        <taxon>Insecta</taxon>
        <taxon>Pterygota</taxon>
        <taxon>Neoptera</taxon>
        <taxon>Endopterygota</taxon>
        <taxon>Lepidoptera</taxon>
        <taxon>Glossata</taxon>
        <taxon>Ditrysia</taxon>
        <taxon>Tineoidea</taxon>
        <taxon>Psychidae</taxon>
        <taxon>Oiketicinae</taxon>
        <taxon>Eumeta</taxon>
    </lineage>
</organism>
<dbReference type="AlphaFoldDB" id="A0A4C1WUG4"/>
<protein>
    <submittedName>
        <fullName evidence="1">Uncharacterized protein</fullName>
    </submittedName>
</protein>
<proteinExistence type="predicted"/>
<name>A0A4C1WUG4_EUMVA</name>
<dbReference type="Proteomes" id="UP000299102">
    <property type="component" value="Unassembled WGS sequence"/>
</dbReference>
<gene>
    <name evidence="1" type="ORF">EVAR_36477_1</name>
</gene>
<evidence type="ECO:0000313" key="1">
    <source>
        <dbReference type="EMBL" id="GBP54262.1"/>
    </source>
</evidence>